<gene>
    <name evidence="2" type="ORF">J0P97_06705</name>
</gene>
<keyword evidence="1" id="KW-0472">Membrane</keyword>
<keyword evidence="1" id="KW-1133">Transmembrane helix</keyword>
<dbReference type="Proteomes" id="UP000740605">
    <property type="component" value="Unassembled WGS sequence"/>
</dbReference>
<keyword evidence="1" id="KW-0812">Transmembrane</keyword>
<comment type="caution">
    <text evidence="2">The sequence shown here is derived from an EMBL/GenBank/DDBJ whole genome shotgun (WGS) entry which is preliminary data.</text>
</comment>
<reference evidence="2 3" key="1">
    <citation type="submission" date="2021-03" db="EMBL/GenBank/DDBJ databases">
        <title>Microbacterium pauli sp. nov., isolated from microfiltered milk.</title>
        <authorList>
            <person name="Bellassi P."/>
            <person name="Fontana A."/>
            <person name="Callegari M.L."/>
            <person name="Lorenzo M."/>
            <person name="Cappa F."/>
        </authorList>
    </citation>
    <scope>NUCLEOTIDE SEQUENCE [LARGE SCALE GENOMIC DNA]</scope>
    <source>
        <strain evidence="2 3">DSM 18909</strain>
    </source>
</reference>
<accession>A0ABS5XTA3</accession>
<evidence type="ECO:0000313" key="2">
    <source>
        <dbReference type="EMBL" id="MBT8797760.1"/>
    </source>
</evidence>
<dbReference type="EMBL" id="JAFLHG010000005">
    <property type="protein sequence ID" value="MBT8797760.1"/>
    <property type="molecule type" value="Genomic_DNA"/>
</dbReference>
<organism evidence="2 3">
    <name type="scientific">Microbacterium flavum</name>
    <dbReference type="NCBI Taxonomy" id="415216"/>
    <lineage>
        <taxon>Bacteria</taxon>
        <taxon>Bacillati</taxon>
        <taxon>Actinomycetota</taxon>
        <taxon>Actinomycetes</taxon>
        <taxon>Micrococcales</taxon>
        <taxon>Microbacteriaceae</taxon>
        <taxon>Microbacterium</taxon>
    </lineage>
</organism>
<evidence type="ECO:0008006" key="4">
    <source>
        <dbReference type="Google" id="ProtNLM"/>
    </source>
</evidence>
<keyword evidence="3" id="KW-1185">Reference proteome</keyword>
<name>A0ABS5XTA3_9MICO</name>
<feature type="transmembrane region" description="Helical" evidence="1">
    <location>
        <begin position="13"/>
        <end position="36"/>
    </location>
</feature>
<sequence>MYAALWRLLPGPAWVRVVILLILAAAVLYGLFWYVFPWVSQLITPQESTIGG</sequence>
<protein>
    <recommendedName>
        <fullName evidence="4">DUF4175 domain-containing protein</fullName>
    </recommendedName>
</protein>
<evidence type="ECO:0000256" key="1">
    <source>
        <dbReference type="SAM" id="Phobius"/>
    </source>
</evidence>
<dbReference type="RefSeq" id="WP_215487005.1">
    <property type="nucleotide sequence ID" value="NZ_BAAAPJ010000005.1"/>
</dbReference>
<evidence type="ECO:0000313" key="3">
    <source>
        <dbReference type="Proteomes" id="UP000740605"/>
    </source>
</evidence>
<proteinExistence type="predicted"/>